<dbReference type="RefSeq" id="WP_344337284.1">
    <property type="nucleotide sequence ID" value="NZ_BAAAPZ010000008.1"/>
</dbReference>
<sequence>MTAERIRNAQFMREGVDEAPGEGDRPWVIAHRGYSAAVPENTLAAVDAARLVGSDWIEVDLHVTADGTPVVIHDPTVDRTTNGGGALSRLDDDSLSRLDAGLWAGRGFAGQRVPRLETLLREIVDYGGRLLLEFKGDWSAGAVAQAAGLVVEYGVADRVVAQSFSVSTLALLRDIAPMVERCLLRTMPREDDLQYLDELELLGYNPSQKGVALRRGVVDSFLGAGAAMFVWTVDEPAEWEMLLGVGVHGLITNQPGRLHGYLDARFAAV</sequence>
<proteinExistence type="predicted"/>
<dbReference type="InterPro" id="IPR030395">
    <property type="entry name" value="GP_PDE_dom"/>
</dbReference>
<accession>A0ABP5IGM2</accession>
<evidence type="ECO:0000313" key="3">
    <source>
        <dbReference type="Proteomes" id="UP001500984"/>
    </source>
</evidence>
<name>A0ABP5IGM2_9MICO</name>
<keyword evidence="3" id="KW-1185">Reference proteome</keyword>
<evidence type="ECO:0000313" key="2">
    <source>
        <dbReference type="EMBL" id="GAA2100133.1"/>
    </source>
</evidence>
<gene>
    <name evidence="2" type="ORF">GCM10009823_22340</name>
</gene>
<feature type="domain" description="GP-PDE" evidence="1">
    <location>
        <begin position="26"/>
        <end position="262"/>
    </location>
</feature>
<dbReference type="InterPro" id="IPR017946">
    <property type="entry name" value="PLC-like_Pdiesterase_TIM-brl"/>
</dbReference>
<evidence type="ECO:0000259" key="1">
    <source>
        <dbReference type="PROSITE" id="PS51704"/>
    </source>
</evidence>
<dbReference type="PROSITE" id="PS51704">
    <property type="entry name" value="GP_PDE"/>
    <property type="match status" value="1"/>
</dbReference>
<comment type="caution">
    <text evidence="2">The sequence shown here is derived from an EMBL/GenBank/DDBJ whole genome shotgun (WGS) entry which is preliminary data.</text>
</comment>
<dbReference type="EMBL" id="BAAAPZ010000008">
    <property type="protein sequence ID" value="GAA2100133.1"/>
    <property type="molecule type" value="Genomic_DNA"/>
</dbReference>
<reference evidence="3" key="1">
    <citation type="journal article" date="2019" name="Int. J. Syst. Evol. Microbiol.">
        <title>The Global Catalogue of Microorganisms (GCM) 10K type strain sequencing project: providing services to taxonomists for standard genome sequencing and annotation.</title>
        <authorList>
            <consortium name="The Broad Institute Genomics Platform"/>
            <consortium name="The Broad Institute Genome Sequencing Center for Infectious Disease"/>
            <person name="Wu L."/>
            <person name="Ma J."/>
        </authorList>
    </citation>
    <scope>NUCLEOTIDE SEQUENCE [LARGE SCALE GENOMIC DNA]</scope>
    <source>
        <strain evidence="3">JCM 15900</strain>
    </source>
</reference>
<dbReference type="SUPFAM" id="SSF51695">
    <property type="entry name" value="PLC-like phosphodiesterases"/>
    <property type="match status" value="1"/>
</dbReference>
<dbReference type="Gene3D" id="3.20.20.190">
    <property type="entry name" value="Phosphatidylinositol (PI) phosphodiesterase"/>
    <property type="match status" value="1"/>
</dbReference>
<protein>
    <submittedName>
        <fullName evidence="2">Hydrolase</fullName>
    </submittedName>
</protein>
<keyword evidence="2" id="KW-0378">Hydrolase</keyword>
<dbReference type="GO" id="GO:0016787">
    <property type="term" value="F:hydrolase activity"/>
    <property type="evidence" value="ECO:0007669"/>
    <property type="project" value="UniProtKB-KW"/>
</dbReference>
<dbReference type="Pfam" id="PF03009">
    <property type="entry name" value="GDPD"/>
    <property type="match status" value="1"/>
</dbReference>
<dbReference type="PANTHER" id="PTHR46211:SF1">
    <property type="entry name" value="GLYCEROPHOSPHODIESTER PHOSPHODIESTERASE, CYTOPLASMIC"/>
    <property type="match status" value="1"/>
</dbReference>
<dbReference type="PANTHER" id="PTHR46211">
    <property type="entry name" value="GLYCEROPHOSPHORYL DIESTER PHOSPHODIESTERASE"/>
    <property type="match status" value="1"/>
</dbReference>
<dbReference type="Proteomes" id="UP001500984">
    <property type="component" value="Unassembled WGS sequence"/>
</dbReference>
<organism evidence="2 3">
    <name type="scientific">Brevibacterium salitolerans</name>
    <dbReference type="NCBI Taxonomy" id="1403566"/>
    <lineage>
        <taxon>Bacteria</taxon>
        <taxon>Bacillati</taxon>
        <taxon>Actinomycetota</taxon>
        <taxon>Actinomycetes</taxon>
        <taxon>Micrococcales</taxon>
        <taxon>Brevibacteriaceae</taxon>
        <taxon>Brevibacterium</taxon>
    </lineage>
</organism>